<dbReference type="RefSeq" id="XP_018385415.1">
    <property type="nucleotide sequence ID" value="XM_018527236.1"/>
</dbReference>
<proteinExistence type="predicted"/>
<feature type="compositionally biased region" description="Polar residues" evidence="1">
    <location>
        <begin position="60"/>
        <end position="72"/>
    </location>
</feature>
<dbReference type="GeneID" id="29112830"/>
<feature type="compositionally biased region" description="Basic and acidic residues" evidence="1">
    <location>
        <begin position="39"/>
        <end position="50"/>
    </location>
</feature>
<feature type="compositionally biased region" description="Acidic residues" evidence="1">
    <location>
        <begin position="206"/>
        <end position="224"/>
    </location>
</feature>
<dbReference type="VEuPathDB" id="FungiDB:CC77DRAFT_1041285"/>
<dbReference type="KEGG" id="aalt:CC77DRAFT_1041285"/>
<accession>A0A177DJ85</accession>
<sequence length="433" mass="49251">MHVQTMPVKRREGPTKQRQITLRRSIDPLPLLAAPEPTKLQERRASEGKSKRPPRWRGPQHNNTGNMQQRATSVVLPESNINPARDLQGRPSHQPSQSQNIQLRFSFSQSFIDDVERQLHSENEARFNQSFSGLSMTPRPNQSFSSSSPSSHSTEKASPVQHVSSSQRSIYEEEEVKAPVLTKPGHKKKKEGYGFSYSETFMYDSDDYPDTECEWDPDAEEEQGQETTEPNTPTTPTSFGNTSYLLNWDSGEEVSRIDDAQHVVQYSQPTQQPTPRQSFSSSTTNAPSFDDLVVLRDVDSFHLARPQRHLPCTHASREDTLQLKARAQALLSKYTESASIQLSLLTRLERMLYLEQKKPDATEDSVTKALLPCAERLERWLVGSGEERVATGEWKGVVEHEIEWVGWMVEAGRRGVLHVRRRGCRCRPEWEGV</sequence>
<dbReference type="Proteomes" id="UP000077248">
    <property type="component" value="Unassembled WGS sequence"/>
</dbReference>
<dbReference type="OMA" id="FHLARPQ"/>
<gene>
    <name evidence="2" type="ORF">CC77DRAFT_1041285</name>
</gene>
<evidence type="ECO:0000313" key="3">
    <source>
        <dbReference type="Proteomes" id="UP000077248"/>
    </source>
</evidence>
<feature type="compositionally biased region" description="Low complexity" evidence="1">
    <location>
        <begin position="225"/>
        <end position="237"/>
    </location>
</feature>
<keyword evidence="3" id="KW-1185">Reference proteome</keyword>
<feature type="region of interest" description="Disordered" evidence="1">
    <location>
        <begin position="1"/>
        <end position="99"/>
    </location>
</feature>
<feature type="region of interest" description="Disordered" evidence="1">
    <location>
        <begin position="129"/>
        <end position="177"/>
    </location>
</feature>
<organism evidence="2 3">
    <name type="scientific">Alternaria alternata</name>
    <name type="common">Alternaria rot fungus</name>
    <name type="synonym">Torula alternata</name>
    <dbReference type="NCBI Taxonomy" id="5599"/>
    <lineage>
        <taxon>Eukaryota</taxon>
        <taxon>Fungi</taxon>
        <taxon>Dikarya</taxon>
        <taxon>Ascomycota</taxon>
        <taxon>Pezizomycotina</taxon>
        <taxon>Dothideomycetes</taxon>
        <taxon>Pleosporomycetidae</taxon>
        <taxon>Pleosporales</taxon>
        <taxon>Pleosporineae</taxon>
        <taxon>Pleosporaceae</taxon>
        <taxon>Alternaria</taxon>
        <taxon>Alternaria sect. Alternaria</taxon>
        <taxon>Alternaria alternata complex</taxon>
    </lineage>
</organism>
<feature type="compositionally biased region" description="Low complexity" evidence="1">
    <location>
        <begin position="138"/>
        <end position="159"/>
    </location>
</feature>
<protein>
    <submittedName>
        <fullName evidence="2">Uncharacterized protein</fullName>
    </submittedName>
</protein>
<reference evidence="2 3" key="1">
    <citation type="submission" date="2016-05" db="EMBL/GenBank/DDBJ databases">
        <title>Comparative analysis of secretome profiles of manganese(II)-oxidizing ascomycete fungi.</title>
        <authorList>
            <consortium name="DOE Joint Genome Institute"/>
            <person name="Zeiner C.A."/>
            <person name="Purvine S.O."/>
            <person name="Zink E.M."/>
            <person name="Wu S."/>
            <person name="Pasa-Tolic L."/>
            <person name="Chaput D.L."/>
            <person name="Haridas S."/>
            <person name="Grigoriev I.V."/>
            <person name="Santelli C.M."/>
            <person name="Hansel C.M."/>
        </authorList>
    </citation>
    <scope>NUCLEOTIDE SEQUENCE [LARGE SCALE GENOMIC DNA]</scope>
    <source>
        <strain evidence="2 3">SRC1lrK2f</strain>
    </source>
</reference>
<dbReference type="EMBL" id="KV441480">
    <property type="protein sequence ID" value="OAG19994.1"/>
    <property type="molecule type" value="Genomic_DNA"/>
</dbReference>
<evidence type="ECO:0000313" key="2">
    <source>
        <dbReference type="EMBL" id="OAG19994.1"/>
    </source>
</evidence>
<dbReference type="AlphaFoldDB" id="A0A177DJ85"/>
<feature type="region of interest" description="Disordered" evidence="1">
    <location>
        <begin position="206"/>
        <end position="245"/>
    </location>
</feature>
<evidence type="ECO:0000256" key="1">
    <source>
        <dbReference type="SAM" id="MobiDB-lite"/>
    </source>
</evidence>
<feature type="region of interest" description="Disordered" evidence="1">
    <location>
        <begin position="266"/>
        <end position="285"/>
    </location>
</feature>
<name>A0A177DJ85_ALTAL</name>
<feature type="compositionally biased region" description="Low complexity" evidence="1">
    <location>
        <begin position="266"/>
        <end position="284"/>
    </location>
</feature>